<gene>
    <name evidence="1" type="ORF">HMPREF1549_03219</name>
</gene>
<proteinExistence type="predicted"/>
<evidence type="ECO:0000313" key="2">
    <source>
        <dbReference type="Proteomes" id="UP000016498"/>
    </source>
</evidence>
<name>U1RAK7_9ACTO</name>
<sequence>MYCCGGLLPEEALRQKATAGFTVPQRKRDEYWQTAMSGGENEDQV</sequence>
<reference evidence="1 2" key="1">
    <citation type="submission" date="2013-06" db="EMBL/GenBank/DDBJ databases">
        <authorList>
            <person name="Weinstock G."/>
            <person name="Sodergren E."/>
            <person name="Lobos E.A."/>
            <person name="Fulton L."/>
            <person name="Fulton R."/>
            <person name="Courtney L."/>
            <person name="Fronick C."/>
            <person name="O'Laughlin M."/>
            <person name="Godfrey J."/>
            <person name="Wilson R.M."/>
            <person name="Miner T."/>
            <person name="Farmer C."/>
            <person name="Delehaunty K."/>
            <person name="Cordes M."/>
            <person name="Minx P."/>
            <person name="Tomlinson C."/>
            <person name="Chen J."/>
            <person name="Wollam A."/>
            <person name="Pepin K.H."/>
            <person name="Bhonagiri V."/>
            <person name="Zhang X."/>
            <person name="Warren W."/>
            <person name="Mitreva M."/>
            <person name="Mardis E.R."/>
            <person name="Wilson R.K."/>
        </authorList>
    </citation>
    <scope>NUCLEOTIDE SEQUENCE [LARGE SCALE GENOMIC DNA]</scope>
    <source>
        <strain evidence="1 2">F0510</strain>
    </source>
</reference>
<dbReference type="EMBL" id="AWSD01000388">
    <property type="protein sequence ID" value="ERH15557.1"/>
    <property type="molecule type" value="Genomic_DNA"/>
</dbReference>
<dbReference type="Proteomes" id="UP000016498">
    <property type="component" value="Unassembled WGS sequence"/>
</dbReference>
<evidence type="ECO:0000313" key="1">
    <source>
        <dbReference type="EMBL" id="ERH15557.1"/>
    </source>
</evidence>
<accession>U1RAK7</accession>
<dbReference type="HOGENOM" id="CLU_3195068_0_0_11"/>
<organism evidence="1 2">
    <name type="scientific">Actinomyces johnsonii F0510</name>
    <dbReference type="NCBI Taxonomy" id="1227262"/>
    <lineage>
        <taxon>Bacteria</taxon>
        <taxon>Bacillati</taxon>
        <taxon>Actinomycetota</taxon>
        <taxon>Actinomycetes</taxon>
        <taxon>Actinomycetales</taxon>
        <taxon>Actinomycetaceae</taxon>
        <taxon>Actinomyces</taxon>
    </lineage>
</organism>
<dbReference type="AlphaFoldDB" id="U1RAK7"/>
<protein>
    <submittedName>
        <fullName evidence="1">Uncharacterized protein</fullName>
    </submittedName>
</protein>
<comment type="caution">
    <text evidence="1">The sequence shown here is derived from an EMBL/GenBank/DDBJ whole genome shotgun (WGS) entry which is preliminary data.</text>
</comment>